<organism evidence="5 6">
    <name type="scientific">Vagococcus allomyrinae</name>
    <dbReference type="NCBI Taxonomy" id="2794353"/>
    <lineage>
        <taxon>Bacteria</taxon>
        <taxon>Bacillati</taxon>
        <taxon>Bacillota</taxon>
        <taxon>Bacilli</taxon>
        <taxon>Lactobacillales</taxon>
        <taxon>Enterococcaceae</taxon>
        <taxon>Vagococcus</taxon>
    </lineage>
</organism>
<keyword evidence="2" id="KW-0238">DNA-binding</keyword>
<evidence type="ECO:0000313" key="5">
    <source>
        <dbReference type="EMBL" id="MBP1041803.1"/>
    </source>
</evidence>
<keyword evidence="3" id="KW-0804">Transcription</keyword>
<feature type="domain" description="HTH marR-type" evidence="4">
    <location>
        <begin position="1"/>
        <end position="132"/>
    </location>
</feature>
<dbReference type="InterPro" id="IPR023187">
    <property type="entry name" value="Tscrpt_reg_MarR-type_CS"/>
</dbReference>
<accession>A0A940SWY0</accession>
<sequence>MKILREIGTIARALDSISNIEFKEYDLTKGQYLYLVRICENPGIIQDKLADYLKVDSSTAARAIKKLEDNGFINRVLPIDNKKNKELFSTSKGHLIYQQIIKEHLYSESIALTGFSTAEVAQLLNLLQRVQNNIESDWHSVKKGNKRDY</sequence>
<dbReference type="SMART" id="SM00347">
    <property type="entry name" value="HTH_MARR"/>
    <property type="match status" value="1"/>
</dbReference>
<evidence type="ECO:0000256" key="2">
    <source>
        <dbReference type="ARBA" id="ARBA00023125"/>
    </source>
</evidence>
<dbReference type="Proteomes" id="UP000674938">
    <property type="component" value="Unassembled WGS sequence"/>
</dbReference>
<gene>
    <name evidence="5" type="ORF">I6N95_12360</name>
</gene>
<dbReference type="InterPro" id="IPR000835">
    <property type="entry name" value="HTH_MarR-typ"/>
</dbReference>
<dbReference type="AlphaFoldDB" id="A0A940SWY0"/>
<dbReference type="PANTHER" id="PTHR42756">
    <property type="entry name" value="TRANSCRIPTIONAL REGULATOR, MARR"/>
    <property type="match status" value="1"/>
</dbReference>
<dbReference type="PROSITE" id="PS01117">
    <property type="entry name" value="HTH_MARR_1"/>
    <property type="match status" value="1"/>
</dbReference>
<dbReference type="InterPro" id="IPR036388">
    <property type="entry name" value="WH-like_DNA-bd_sf"/>
</dbReference>
<dbReference type="InterPro" id="IPR036390">
    <property type="entry name" value="WH_DNA-bd_sf"/>
</dbReference>
<evidence type="ECO:0000256" key="3">
    <source>
        <dbReference type="ARBA" id="ARBA00023163"/>
    </source>
</evidence>
<keyword evidence="1" id="KW-0805">Transcription regulation</keyword>
<dbReference type="SUPFAM" id="SSF46785">
    <property type="entry name" value="Winged helix' DNA-binding domain"/>
    <property type="match status" value="1"/>
</dbReference>
<protein>
    <submittedName>
        <fullName evidence="5">MarR family transcriptional regulator</fullName>
    </submittedName>
</protein>
<dbReference type="Pfam" id="PF01047">
    <property type="entry name" value="MarR"/>
    <property type="match status" value="1"/>
</dbReference>
<name>A0A940SWY0_9ENTE</name>
<dbReference type="EMBL" id="JAEEGA010000007">
    <property type="protein sequence ID" value="MBP1041803.1"/>
    <property type="molecule type" value="Genomic_DNA"/>
</dbReference>
<dbReference type="PRINTS" id="PR00598">
    <property type="entry name" value="HTHMARR"/>
</dbReference>
<dbReference type="GO" id="GO:0003700">
    <property type="term" value="F:DNA-binding transcription factor activity"/>
    <property type="evidence" value="ECO:0007669"/>
    <property type="project" value="InterPro"/>
</dbReference>
<evidence type="ECO:0000256" key="1">
    <source>
        <dbReference type="ARBA" id="ARBA00023015"/>
    </source>
</evidence>
<keyword evidence="6" id="KW-1185">Reference proteome</keyword>
<dbReference type="GO" id="GO:0003677">
    <property type="term" value="F:DNA binding"/>
    <property type="evidence" value="ECO:0007669"/>
    <property type="project" value="UniProtKB-KW"/>
</dbReference>
<dbReference type="PANTHER" id="PTHR42756:SF2">
    <property type="entry name" value="MARR FAMILY REGULATORY PROTEIN"/>
    <property type="match status" value="1"/>
</dbReference>
<proteinExistence type="predicted"/>
<evidence type="ECO:0000259" key="4">
    <source>
        <dbReference type="PROSITE" id="PS50995"/>
    </source>
</evidence>
<dbReference type="PROSITE" id="PS50995">
    <property type="entry name" value="HTH_MARR_2"/>
    <property type="match status" value="1"/>
</dbReference>
<comment type="caution">
    <text evidence="5">The sequence shown here is derived from an EMBL/GenBank/DDBJ whole genome shotgun (WGS) entry which is preliminary data.</text>
</comment>
<dbReference type="RefSeq" id="WP_209528506.1">
    <property type="nucleotide sequence ID" value="NZ_JAEEGA010000007.1"/>
</dbReference>
<reference evidence="5" key="1">
    <citation type="submission" date="2020-12" db="EMBL/GenBank/DDBJ databases">
        <title>Vagococcus allomyrinae sp. nov. and Enterococcus lavae sp. nov., isolated from the larvae of Allomyrina dichotoma.</title>
        <authorList>
            <person name="Lee S.D."/>
        </authorList>
    </citation>
    <scope>NUCLEOTIDE SEQUENCE</scope>
    <source>
        <strain evidence="5">BWB3-3</strain>
    </source>
</reference>
<evidence type="ECO:0000313" key="6">
    <source>
        <dbReference type="Proteomes" id="UP000674938"/>
    </source>
</evidence>
<dbReference type="Gene3D" id="1.10.10.10">
    <property type="entry name" value="Winged helix-like DNA-binding domain superfamily/Winged helix DNA-binding domain"/>
    <property type="match status" value="1"/>
</dbReference>